<dbReference type="HOGENOM" id="CLU_2795547_0_0_1"/>
<dbReference type="KEGG" id="sla:SERLADRAFT_462241"/>
<dbReference type="RefSeq" id="XP_007316028.1">
    <property type="nucleotide sequence ID" value="XM_007315966.1"/>
</dbReference>
<sequence length="68" mass="7530">MSCDVTIIVHFSIQWASGAITFCIGSSPEISCWNRLEQDVGNRFIGHGGTYYYYGVKVSYEPSIGFGI</sequence>
<gene>
    <name evidence="1" type="ORF">SERLADRAFT_462241</name>
</gene>
<reference evidence="1" key="1">
    <citation type="submission" date="2011-04" db="EMBL/GenBank/DDBJ databases">
        <title>Evolution of plant cell wall degrading machinery underlies the functional diversity of forest fungi.</title>
        <authorList>
            <consortium name="US DOE Joint Genome Institute (JGI-PGF)"/>
            <person name="Eastwood D.C."/>
            <person name="Floudas D."/>
            <person name="Binder M."/>
            <person name="Majcherczyk A."/>
            <person name="Schneider P."/>
            <person name="Aerts A."/>
            <person name="Asiegbu F.O."/>
            <person name="Baker S.E."/>
            <person name="Barry K."/>
            <person name="Bendiksby M."/>
            <person name="Blumentritt M."/>
            <person name="Coutinho P.M."/>
            <person name="Cullen D."/>
            <person name="Cullen D."/>
            <person name="Gathman A."/>
            <person name="Goodell B."/>
            <person name="Henrissat B."/>
            <person name="Ihrmark K."/>
            <person name="Kauserud H."/>
            <person name="Kohler A."/>
            <person name="LaButti K."/>
            <person name="Lapidus A."/>
            <person name="Lavin J.L."/>
            <person name="Lee Y.-H."/>
            <person name="Lindquist E."/>
            <person name="Lilly W."/>
            <person name="Lucas S."/>
            <person name="Morin E."/>
            <person name="Murat C."/>
            <person name="Oguiza J.A."/>
            <person name="Park J."/>
            <person name="Pisabarro A.G."/>
            <person name="Riley R."/>
            <person name="Rosling A."/>
            <person name="Salamov A."/>
            <person name="Schmidt O."/>
            <person name="Schmutz J."/>
            <person name="Skrede I."/>
            <person name="Stenlid J."/>
            <person name="Wiebenga A."/>
            <person name="Xie X."/>
            <person name="Kues U."/>
            <person name="Hibbett D.S."/>
            <person name="Hoffmeister D."/>
            <person name="Hogberg N."/>
            <person name="Martin F."/>
            <person name="Grigoriev I.V."/>
            <person name="Watkinson S.C."/>
        </authorList>
    </citation>
    <scope>NUCLEOTIDE SEQUENCE</scope>
    <source>
        <strain evidence="1">S7.9</strain>
    </source>
</reference>
<name>F8NMW2_SERL9</name>
<accession>F8NMW2</accession>
<dbReference type="Proteomes" id="UP000008064">
    <property type="component" value="Unassembled WGS sequence"/>
</dbReference>
<dbReference type="EMBL" id="GL945431">
    <property type="protein sequence ID" value="EGO27937.1"/>
    <property type="molecule type" value="Genomic_DNA"/>
</dbReference>
<evidence type="ECO:0000313" key="1">
    <source>
        <dbReference type="EMBL" id="EGO27937.1"/>
    </source>
</evidence>
<dbReference type="GeneID" id="18818336"/>
<proteinExistence type="predicted"/>
<protein>
    <submittedName>
        <fullName evidence="1">Uncharacterized protein</fullName>
    </submittedName>
</protein>
<organism>
    <name type="scientific">Serpula lacrymans var. lacrymans (strain S7.9)</name>
    <name type="common">Dry rot fungus</name>
    <dbReference type="NCBI Taxonomy" id="578457"/>
    <lineage>
        <taxon>Eukaryota</taxon>
        <taxon>Fungi</taxon>
        <taxon>Dikarya</taxon>
        <taxon>Basidiomycota</taxon>
        <taxon>Agaricomycotina</taxon>
        <taxon>Agaricomycetes</taxon>
        <taxon>Agaricomycetidae</taxon>
        <taxon>Boletales</taxon>
        <taxon>Coniophorineae</taxon>
        <taxon>Serpulaceae</taxon>
        <taxon>Serpula</taxon>
    </lineage>
</organism>
<dbReference type="AlphaFoldDB" id="F8NMW2"/>